<dbReference type="CDD" id="cd01428">
    <property type="entry name" value="ADK"/>
    <property type="match status" value="1"/>
</dbReference>
<dbReference type="EMBL" id="CAXAMM010004437">
    <property type="protein sequence ID" value="CAK9003521.1"/>
    <property type="molecule type" value="Genomic_DNA"/>
</dbReference>
<dbReference type="HAMAP" id="MF_00235">
    <property type="entry name" value="Adenylate_kinase_Adk"/>
    <property type="match status" value="1"/>
</dbReference>
<name>A0ABP0INU8_9DINO</name>
<dbReference type="InterPro" id="IPR036412">
    <property type="entry name" value="HAD-like_sf"/>
</dbReference>
<accession>A0ABP0INU8</accession>
<comment type="similarity">
    <text evidence="4">Belongs to the adenylate kinase family.</text>
</comment>
<dbReference type="Gene3D" id="3.40.50.300">
    <property type="entry name" value="P-loop containing nucleotide triphosphate hydrolases"/>
    <property type="match status" value="1"/>
</dbReference>
<dbReference type="GO" id="GO:0016301">
    <property type="term" value="F:kinase activity"/>
    <property type="evidence" value="ECO:0007669"/>
    <property type="project" value="UniProtKB-KW"/>
</dbReference>
<dbReference type="SFLD" id="SFLDG01132">
    <property type="entry name" value="C1.5.3:_5'-Nucleotidase_Like"/>
    <property type="match status" value="1"/>
</dbReference>
<dbReference type="PANTHER" id="PTHR23359">
    <property type="entry name" value="NUCLEOTIDE KINASE"/>
    <property type="match status" value="1"/>
</dbReference>
<evidence type="ECO:0000256" key="1">
    <source>
        <dbReference type="ARBA" id="ARBA00022679"/>
    </source>
</evidence>
<dbReference type="PRINTS" id="PR00094">
    <property type="entry name" value="ADENYLTKNASE"/>
</dbReference>
<evidence type="ECO:0000256" key="2">
    <source>
        <dbReference type="ARBA" id="ARBA00022741"/>
    </source>
</evidence>
<dbReference type="SFLD" id="SFLDS00003">
    <property type="entry name" value="Haloacid_Dehalogenase"/>
    <property type="match status" value="1"/>
</dbReference>
<keyword evidence="3 4" id="KW-0418">Kinase</keyword>
<comment type="caution">
    <text evidence="5">The sequence shown here is derived from an EMBL/GenBank/DDBJ whole genome shotgun (WGS) entry which is preliminary data.</text>
</comment>
<evidence type="ECO:0000256" key="3">
    <source>
        <dbReference type="ARBA" id="ARBA00022777"/>
    </source>
</evidence>
<dbReference type="InterPro" id="IPR006439">
    <property type="entry name" value="HAD-SF_hydro_IA"/>
</dbReference>
<dbReference type="InterPro" id="IPR027417">
    <property type="entry name" value="P-loop_NTPase"/>
</dbReference>
<keyword evidence="6" id="KW-1185">Reference proteome</keyword>
<dbReference type="NCBIfam" id="TIGR01993">
    <property type="entry name" value="Pyr-5-nucltdase"/>
    <property type="match status" value="1"/>
</dbReference>
<dbReference type="Pfam" id="PF00702">
    <property type="entry name" value="Hydrolase"/>
    <property type="match status" value="1"/>
</dbReference>
<organism evidence="5 6">
    <name type="scientific">Durusdinium trenchii</name>
    <dbReference type="NCBI Taxonomy" id="1381693"/>
    <lineage>
        <taxon>Eukaryota</taxon>
        <taxon>Sar</taxon>
        <taxon>Alveolata</taxon>
        <taxon>Dinophyceae</taxon>
        <taxon>Suessiales</taxon>
        <taxon>Symbiodiniaceae</taxon>
        <taxon>Durusdinium</taxon>
    </lineage>
</organism>
<dbReference type="SUPFAM" id="SSF56784">
    <property type="entry name" value="HAD-like"/>
    <property type="match status" value="1"/>
</dbReference>
<dbReference type="NCBIfam" id="TIGR01509">
    <property type="entry name" value="HAD-SF-IA-v3"/>
    <property type="match status" value="1"/>
</dbReference>
<dbReference type="SUPFAM" id="SSF52540">
    <property type="entry name" value="P-loop containing nucleoside triphosphate hydrolases"/>
    <property type="match status" value="1"/>
</dbReference>
<dbReference type="Proteomes" id="UP001642464">
    <property type="component" value="Unassembled WGS sequence"/>
</dbReference>
<gene>
    <name evidence="5" type="ORF">SCF082_LOCUS7772</name>
</gene>
<protein>
    <submittedName>
        <fullName evidence="5">UMP-CMP kinase (Deoxycytidylate kinase) (CK) (dCMP kinase) (Nucleoside-diphosphate kinase) (Uridine monophosphate/cytidine monophosphate kinase) (UMP/CMP kinase) (UMP/CMPK)</fullName>
    </submittedName>
</protein>
<keyword evidence="2" id="KW-0547">Nucleotide-binding</keyword>
<proteinExistence type="inferred from homology"/>
<dbReference type="Gene3D" id="3.40.50.1000">
    <property type="entry name" value="HAD superfamily/HAD-like"/>
    <property type="match status" value="1"/>
</dbReference>
<evidence type="ECO:0000313" key="5">
    <source>
        <dbReference type="EMBL" id="CAK9003521.1"/>
    </source>
</evidence>
<dbReference type="InterPro" id="IPR000850">
    <property type="entry name" value="Adenylat/UMP-CMP_kin"/>
</dbReference>
<dbReference type="InterPro" id="IPR010237">
    <property type="entry name" value="Pyr-5-nucltdase"/>
</dbReference>
<dbReference type="Pfam" id="PF00406">
    <property type="entry name" value="ADK"/>
    <property type="match status" value="1"/>
</dbReference>
<reference evidence="5 6" key="1">
    <citation type="submission" date="2024-02" db="EMBL/GenBank/DDBJ databases">
        <authorList>
            <person name="Chen Y."/>
            <person name="Shah S."/>
            <person name="Dougan E. K."/>
            <person name="Thang M."/>
            <person name="Chan C."/>
        </authorList>
    </citation>
    <scope>NUCLEOTIDE SEQUENCE [LARGE SCALE GENOMIC DNA]</scope>
</reference>
<evidence type="ECO:0000313" key="6">
    <source>
        <dbReference type="Proteomes" id="UP001642464"/>
    </source>
</evidence>
<dbReference type="InterPro" id="IPR023214">
    <property type="entry name" value="HAD_sf"/>
</dbReference>
<evidence type="ECO:0000256" key="4">
    <source>
        <dbReference type="RuleBase" id="RU003330"/>
    </source>
</evidence>
<keyword evidence="1 4" id="KW-0808">Transferase</keyword>
<sequence length="488" mass="54033">MGCVQSQPIAQGGDGAGLPDEVLRKVEVLFFDCDDTLYQNDWATAELLKASIERYTVEELNLTPDYAYELYLEHGTALRGLLKKEHLSNSKVEHFLQDVHNVSLEDIKPNPVLRQMILSLGHKRRWVFTASIREHAERCLERIGIADLFEGIIDCRSVGLVTKHDPIAFVIAMEMANVTDPSTCLFFDDSTKNMETGKQMGWNTCLVGTKARGTGEHIVCPSADYKVDKLTDIIEAMPVLFEDARMPDPEAELVEAVSGAVVSTDVVDLDDPEGEEETGEMKVPSVSEGGKNVVVVLGGPGSGKGTQCARIVDDFDFVHLSAGDLLREEMRKPESEYGAIIEEAMKEGKLVDPDLTMNLIIQAFDEHDTDNFLVDGCPRDMSNYESWNALIEAPGIARVIGVLYYACDEQVLVDRILARAAASAPGEERPDDNVETAKKRFKTFRDLTLPIVELYRDKGLVHSIDAAGTVDEVYDETKQVMVELVNQS</sequence>
<dbReference type="SFLD" id="SFLDG01129">
    <property type="entry name" value="C1.5:_HAD__Beta-PGM__Phosphata"/>
    <property type="match status" value="1"/>
</dbReference>